<gene>
    <name evidence="1" type="ORF">LCGC14_2333540</name>
</gene>
<accession>A0A0F9CE07</accession>
<organism evidence="1">
    <name type="scientific">marine sediment metagenome</name>
    <dbReference type="NCBI Taxonomy" id="412755"/>
    <lineage>
        <taxon>unclassified sequences</taxon>
        <taxon>metagenomes</taxon>
        <taxon>ecological metagenomes</taxon>
    </lineage>
</organism>
<reference evidence="1" key="1">
    <citation type="journal article" date="2015" name="Nature">
        <title>Complex archaea that bridge the gap between prokaryotes and eukaryotes.</title>
        <authorList>
            <person name="Spang A."/>
            <person name="Saw J.H."/>
            <person name="Jorgensen S.L."/>
            <person name="Zaremba-Niedzwiedzka K."/>
            <person name="Martijn J."/>
            <person name="Lind A.E."/>
            <person name="van Eijk R."/>
            <person name="Schleper C."/>
            <person name="Guy L."/>
            <person name="Ettema T.J."/>
        </authorList>
    </citation>
    <scope>NUCLEOTIDE SEQUENCE</scope>
</reference>
<comment type="caution">
    <text evidence="1">The sequence shown here is derived from an EMBL/GenBank/DDBJ whole genome shotgun (WGS) entry which is preliminary data.</text>
</comment>
<dbReference type="EMBL" id="LAZR01033595">
    <property type="protein sequence ID" value="KKL47638.1"/>
    <property type="molecule type" value="Genomic_DNA"/>
</dbReference>
<sequence length="98" mass="10979">MRLALVEKHQAIYDVLDQHGTYDFVHEFGNLLLLEIRSKALWLDLKAHARAETLPPLWTSVDRLSPRLKAKAGAIAPDAKTVGDVLRDVTGDEDFGQE</sequence>
<name>A0A0F9CE07_9ZZZZ</name>
<dbReference type="AlphaFoldDB" id="A0A0F9CE07"/>
<evidence type="ECO:0000313" key="1">
    <source>
        <dbReference type="EMBL" id="KKL47638.1"/>
    </source>
</evidence>
<proteinExistence type="predicted"/>
<protein>
    <submittedName>
        <fullName evidence="1">Uncharacterized protein</fullName>
    </submittedName>
</protein>